<dbReference type="Pfam" id="PF01256">
    <property type="entry name" value="Carb_kinase"/>
    <property type="match status" value="1"/>
</dbReference>
<dbReference type="Proteomes" id="UP000019489">
    <property type="component" value="Unassembled WGS sequence"/>
</dbReference>
<dbReference type="InterPro" id="IPR029056">
    <property type="entry name" value="Ribokinase-like"/>
</dbReference>
<keyword evidence="4" id="KW-1185">Reference proteome</keyword>
<proteinExistence type="predicted"/>
<dbReference type="GO" id="GO:0016836">
    <property type="term" value="F:hydro-lyase activity"/>
    <property type="evidence" value="ECO:0007669"/>
    <property type="project" value="InterPro"/>
</dbReference>
<dbReference type="SUPFAM" id="SSF53613">
    <property type="entry name" value="Ribokinase-like"/>
    <property type="match status" value="1"/>
</dbReference>
<feature type="domain" description="YjeF C-terminal" evidence="2">
    <location>
        <begin position="1"/>
        <end position="145"/>
    </location>
</feature>
<evidence type="ECO:0000256" key="1">
    <source>
        <dbReference type="SAM" id="MobiDB-lite"/>
    </source>
</evidence>
<dbReference type="EMBL" id="AWSA01000018">
    <property type="protein sequence ID" value="EWT01746.1"/>
    <property type="molecule type" value="Genomic_DNA"/>
</dbReference>
<feature type="region of interest" description="Disordered" evidence="1">
    <location>
        <begin position="146"/>
        <end position="167"/>
    </location>
</feature>
<organism evidence="3 4">
    <name type="scientific">Intrasporangium oryzae NRRL B-24470</name>
    <dbReference type="NCBI Taxonomy" id="1386089"/>
    <lineage>
        <taxon>Bacteria</taxon>
        <taxon>Bacillati</taxon>
        <taxon>Actinomycetota</taxon>
        <taxon>Actinomycetes</taxon>
        <taxon>Micrococcales</taxon>
        <taxon>Intrasporangiaceae</taxon>
        <taxon>Intrasporangium</taxon>
    </lineage>
</organism>
<dbReference type="Gene3D" id="3.40.1190.20">
    <property type="match status" value="1"/>
</dbReference>
<sequence>MLPNGELAQTGAERILELAEDVDVVLPGPGLSEDEVERDQHDAVLRLADATGAVVLSGGEVSYAVSSGRGAWRGSGGAAGLATAGSGAVKAGVVAGLLARGASPEQAVVWGSWAHTSAGALLAAESPGFLARDVMRLVPRRLAAVDASTSRRPAGTTRGRAPEGVRH</sequence>
<protein>
    <recommendedName>
        <fullName evidence="2">YjeF C-terminal domain-containing protein</fullName>
    </recommendedName>
</protein>
<dbReference type="STRING" id="1386089.N865_07565"/>
<dbReference type="AlphaFoldDB" id="W9G6D6"/>
<comment type="caution">
    <text evidence="3">The sequence shown here is derived from an EMBL/GenBank/DDBJ whole genome shotgun (WGS) entry which is preliminary data.</text>
</comment>
<evidence type="ECO:0000313" key="4">
    <source>
        <dbReference type="Proteomes" id="UP000019489"/>
    </source>
</evidence>
<accession>W9G6D6</accession>
<evidence type="ECO:0000313" key="3">
    <source>
        <dbReference type="EMBL" id="EWT01746.1"/>
    </source>
</evidence>
<evidence type="ECO:0000259" key="2">
    <source>
        <dbReference type="PROSITE" id="PS51383"/>
    </source>
</evidence>
<dbReference type="eggNOG" id="COG0063">
    <property type="taxonomic scope" value="Bacteria"/>
</dbReference>
<name>W9G6D6_9MICO</name>
<dbReference type="PROSITE" id="PS51383">
    <property type="entry name" value="YJEF_C_3"/>
    <property type="match status" value="1"/>
</dbReference>
<gene>
    <name evidence="3" type="ORF">N865_07565</name>
</gene>
<dbReference type="InterPro" id="IPR000631">
    <property type="entry name" value="CARKD"/>
</dbReference>
<reference evidence="3 4" key="1">
    <citation type="submission" date="2013-08" db="EMBL/GenBank/DDBJ databases">
        <title>Intrasporangium oryzae NRRL B-24470.</title>
        <authorList>
            <person name="Liu H."/>
            <person name="Wang G."/>
        </authorList>
    </citation>
    <scope>NUCLEOTIDE SEQUENCE [LARGE SCALE GENOMIC DNA]</scope>
    <source>
        <strain evidence="3 4">NRRL B-24470</strain>
    </source>
</reference>